<gene>
    <name evidence="1" type="ORF">BDP27DRAFT_1414103</name>
</gene>
<protein>
    <submittedName>
        <fullName evidence="1">Uncharacterized protein</fullName>
    </submittedName>
</protein>
<evidence type="ECO:0000313" key="2">
    <source>
        <dbReference type="Proteomes" id="UP000772434"/>
    </source>
</evidence>
<sequence>MTKSNTRITCSSRLEILTVRHGGPSDVLGGSVYPPLRLPSLKALHLESFKLRKHVKGRKSWRNFAPFIAFIQRSLFQLTTFSIQQLSISDAILVDILVHLPTLQNLAADNYGISPKYSSICSISSDFIESLHGYRTSSLRPQEAAIVPHLDGFLLGPMIWG</sequence>
<dbReference type="Proteomes" id="UP000772434">
    <property type="component" value="Unassembled WGS sequence"/>
</dbReference>
<reference evidence="1" key="1">
    <citation type="submission" date="2020-11" db="EMBL/GenBank/DDBJ databases">
        <authorList>
            <consortium name="DOE Joint Genome Institute"/>
            <person name="Ahrendt S."/>
            <person name="Riley R."/>
            <person name="Andreopoulos W."/>
            <person name="Labutti K."/>
            <person name="Pangilinan J."/>
            <person name="Ruiz-Duenas F.J."/>
            <person name="Barrasa J.M."/>
            <person name="Sanchez-Garcia M."/>
            <person name="Camarero S."/>
            <person name="Miyauchi S."/>
            <person name="Serrano A."/>
            <person name="Linde D."/>
            <person name="Babiker R."/>
            <person name="Drula E."/>
            <person name="Ayuso-Fernandez I."/>
            <person name="Pacheco R."/>
            <person name="Padilla G."/>
            <person name="Ferreira P."/>
            <person name="Barriuso J."/>
            <person name="Kellner H."/>
            <person name="Castanera R."/>
            <person name="Alfaro M."/>
            <person name="Ramirez L."/>
            <person name="Pisabarro A.G."/>
            <person name="Kuo A."/>
            <person name="Tritt A."/>
            <person name="Lipzen A."/>
            <person name="He G."/>
            <person name="Yan M."/>
            <person name="Ng V."/>
            <person name="Cullen D."/>
            <person name="Martin F."/>
            <person name="Rosso M.-N."/>
            <person name="Henrissat B."/>
            <person name="Hibbett D."/>
            <person name="Martinez A.T."/>
            <person name="Grigoriev I.V."/>
        </authorList>
    </citation>
    <scope>NUCLEOTIDE SEQUENCE</scope>
    <source>
        <strain evidence="1">AH 40177</strain>
    </source>
</reference>
<organism evidence="1 2">
    <name type="scientific">Rhodocollybia butyracea</name>
    <dbReference type="NCBI Taxonomy" id="206335"/>
    <lineage>
        <taxon>Eukaryota</taxon>
        <taxon>Fungi</taxon>
        <taxon>Dikarya</taxon>
        <taxon>Basidiomycota</taxon>
        <taxon>Agaricomycotina</taxon>
        <taxon>Agaricomycetes</taxon>
        <taxon>Agaricomycetidae</taxon>
        <taxon>Agaricales</taxon>
        <taxon>Marasmiineae</taxon>
        <taxon>Omphalotaceae</taxon>
        <taxon>Rhodocollybia</taxon>
    </lineage>
</organism>
<accession>A0A9P5Q8X6</accession>
<proteinExistence type="predicted"/>
<dbReference type="AlphaFoldDB" id="A0A9P5Q8X6"/>
<dbReference type="EMBL" id="JADNRY010000005">
    <property type="protein sequence ID" value="KAF9076970.1"/>
    <property type="molecule type" value="Genomic_DNA"/>
</dbReference>
<keyword evidence="2" id="KW-1185">Reference proteome</keyword>
<dbReference type="OrthoDB" id="3063971at2759"/>
<comment type="caution">
    <text evidence="1">The sequence shown here is derived from an EMBL/GenBank/DDBJ whole genome shotgun (WGS) entry which is preliminary data.</text>
</comment>
<name>A0A9P5Q8X6_9AGAR</name>
<evidence type="ECO:0000313" key="1">
    <source>
        <dbReference type="EMBL" id="KAF9076970.1"/>
    </source>
</evidence>